<dbReference type="AlphaFoldDB" id="A0A5J4YKR9"/>
<feature type="region of interest" description="Disordered" evidence="1">
    <location>
        <begin position="40"/>
        <end position="60"/>
    </location>
</feature>
<evidence type="ECO:0000313" key="5">
    <source>
        <dbReference type="Proteomes" id="UP000324585"/>
    </source>
</evidence>
<evidence type="ECO:0000256" key="1">
    <source>
        <dbReference type="SAM" id="MobiDB-lite"/>
    </source>
</evidence>
<feature type="compositionally biased region" description="Low complexity" evidence="1">
    <location>
        <begin position="51"/>
        <end position="60"/>
    </location>
</feature>
<dbReference type="Pfam" id="PF20584">
    <property type="entry name" value="DUF6787"/>
    <property type="match status" value="1"/>
</dbReference>
<keyword evidence="2" id="KW-1133">Transmembrane helix</keyword>
<dbReference type="InterPro" id="IPR046714">
    <property type="entry name" value="DUF6787"/>
</dbReference>
<feature type="transmembrane region" description="Helical" evidence="2">
    <location>
        <begin position="98"/>
        <end position="115"/>
    </location>
</feature>
<proteinExistence type="predicted"/>
<accession>A0A5J4YKR9</accession>
<keyword evidence="5" id="KW-1185">Reference proteome</keyword>
<comment type="caution">
    <text evidence="4">The sequence shown here is derived from an EMBL/GenBank/DDBJ whole genome shotgun (WGS) entry which is preliminary data.</text>
</comment>
<name>A0A5J4YKR9_PORPP</name>
<organism evidence="4 5">
    <name type="scientific">Porphyridium purpureum</name>
    <name type="common">Red alga</name>
    <name type="synonym">Porphyridium cruentum</name>
    <dbReference type="NCBI Taxonomy" id="35688"/>
    <lineage>
        <taxon>Eukaryota</taxon>
        <taxon>Rhodophyta</taxon>
        <taxon>Bangiophyceae</taxon>
        <taxon>Porphyridiales</taxon>
        <taxon>Porphyridiaceae</taxon>
        <taxon>Porphyridium</taxon>
    </lineage>
</organism>
<sequence length="194" mass="21496">MAALRRTVSSAWLWQCGKRVDGKMRRDVAHASTAWQIARWSHQGVPPPRNGSGSAKQGAAAAKTSAGAPTAFQSLMDWSTRAQPQLAKYSVEWVLDKLFLCVVFGIVGTTSVRVVRPALNKMGLEGNMRDGPWSYRIGSVLAVSPIYSLILLTTGTLAGRHAFFARVVYRMWNRFLPSKVLHRVICRPAQQKMK</sequence>
<evidence type="ECO:0000313" key="4">
    <source>
        <dbReference type="EMBL" id="KAA8491715.1"/>
    </source>
</evidence>
<evidence type="ECO:0000256" key="2">
    <source>
        <dbReference type="SAM" id="Phobius"/>
    </source>
</evidence>
<feature type="transmembrane region" description="Helical" evidence="2">
    <location>
        <begin position="135"/>
        <end position="158"/>
    </location>
</feature>
<keyword evidence="2" id="KW-0812">Transmembrane</keyword>
<dbReference type="EMBL" id="VRMN01000012">
    <property type="protein sequence ID" value="KAA8491715.1"/>
    <property type="molecule type" value="Genomic_DNA"/>
</dbReference>
<feature type="domain" description="DUF6787" evidence="3">
    <location>
        <begin position="101"/>
        <end position="175"/>
    </location>
</feature>
<keyword evidence="2" id="KW-0472">Membrane</keyword>
<protein>
    <recommendedName>
        <fullName evidence="3">DUF6787 domain-containing protein</fullName>
    </recommendedName>
</protein>
<evidence type="ECO:0000259" key="3">
    <source>
        <dbReference type="Pfam" id="PF20584"/>
    </source>
</evidence>
<dbReference type="OrthoDB" id="270912at2759"/>
<reference evidence="5" key="1">
    <citation type="journal article" date="2019" name="Nat. Commun.">
        <title>Expansion of phycobilisome linker gene families in mesophilic red algae.</title>
        <authorList>
            <person name="Lee J."/>
            <person name="Kim D."/>
            <person name="Bhattacharya D."/>
            <person name="Yoon H.S."/>
        </authorList>
    </citation>
    <scope>NUCLEOTIDE SEQUENCE [LARGE SCALE GENOMIC DNA]</scope>
    <source>
        <strain evidence="5">CCMP 1328</strain>
    </source>
</reference>
<dbReference type="Proteomes" id="UP000324585">
    <property type="component" value="Unassembled WGS sequence"/>
</dbReference>
<gene>
    <name evidence="4" type="ORF">FVE85_9762</name>
</gene>